<evidence type="ECO:0000256" key="1">
    <source>
        <dbReference type="SAM" id="Phobius"/>
    </source>
</evidence>
<comment type="caution">
    <text evidence="2">The sequence shown here is derived from an EMBL/GenBank/DDBJ whole genome shotgun (WGS) entry which is preliminary data.</text>
</comment>
<name>A0A1A5YU48_9BACL</name>
<gene>
    <name evidence="2" type="ORF">A7K91_14950</name>
</gene>
<accession>A0A1A5YU48</accession>
<keyword evidence="1" id="KW-0812">Transmembrane</keyword>
<keyword evidence="1" id="KW-1133">Transmembrane helix</keyword>
<organism evidence="2 3">
    <name type="scientific">Paenibacillus oryzae</name>
    <dbReference type="NCBI Taxonomy" id="1844972"/>
    <lineage>
        <taxon>Bacteria</taxon>
        <taxon>Bacillati</taxon>
        <taxon>Bacillota</taxon>
        <taxon>Bacilli</taxon>
        <taxon>Bacillales</taxon>
        <taxon>Paenibacillaceae</taxon>
        <taxon>Paenibacillus</taxon>
    </lineage>
</organism>
<reference evidence="2 3" key="1">
    <citation type="submission" date="2016-05" db="EMBL/GenBank/DDBJ databases">
        <title>Paenibacillus oryzae. sp. nov., isolated from the rice root.</title>
        <authorList>
            <person name="Zhang J."/>
            <person name="Zhang X."/>
        </authorList>
    </citation>
    <scope>NUCLEOTIDE SEQUENCE [LARGE SCALE GENOMIC DNA]</scope>
    <source>
        <strain evidence="2 3">1DrF-4</strain>
    </source>
</reference>
<evidence type="ECO:0000313" key="3">
    <source>
        <dbReference type="Proteomes" id="UP000092024"/>
    </source>
</evidence>
<proteinExistence type="predicted"/>
<dbReference type="AlphaFoldDB" id="A0A1A5YU48"/>
<keyword evidence="3" id="KW-1185">Reference proteome</keyword>
<protein>
    <submittedName>
        <fullName evidence="2">Uncharacterized protein</fullName>
    </submittedName>
</protein>
<keyword evidence="1" id="KW-0472">Membrane</keyword>
<dbReference type="EMBL" id="LYPA01000023">
    <property type="protein sequence ID" value="OBR68925.1"/>
    <property type="molecule type" value="Genomic_DNA"/>
</dbReference>
<dbReference type="Proteomes" id="UP000092024">
    <property type="component" value="Unassembled WGS sequence"/>
</dbReference>
<sequence>MLPSILLQLVLINLFPYTGLGRIVSVPVTVFINTLLIITCIIFAKKHGKKVLIIAITLFITLTLTVGLYPQESSPPIYVQTMQAVKAIQNFDYITREDLKTNGNSENPKYIVALYKFKDEILSEGVHQLYQRENVYFYNYSITALSEIPSKLIGYHKVMWWYLNLFK</sequence>
<feature type="transmembrane region" description="Helical" evidence="1">
    <location>
        <begin position="20"/>
        <end position="44"/>
    </location>
</feature>
<feature type="transmembrane region" description="Helical" evidence="1">
    <location>
        <begin position="51"/>
        <end position="69"/>
    </location>
</feature>
<evidence type="ECO:0000313" key="2">
    <source>
        <dbReference type="EMBL" id="OBR68925.1"/>
    </source>
</evidence>
<dbReference type="STRING" id="1844972.A7K91_14950"/>